<evidence type="ECO:0000313" key="10">
    <source>
        <dbReference type="EMBL" id="QQB46953.1"/>
    </source>
</evidence>
<feature type="region of interest" description="Disordered" evidence="7">
    <location>
        <begin position="440"/>
        <end position="461"/>
    </location>
</feature>
<feature type="transmembrane region" description="Helical" evidence="8">
    <location>
        <begin position="113"/>
        <end position="135"/>
    </location>
</feature>
<dbReference type="EMBL" id="CP066007">
    <property type="protein sequence ID" value="QQB46953.1"/>
    <property type="molecule type" value="Genomic_DNA"/>
</dbReference>
<feature type="transmembrane region" description="Helical" evidence="8">
    <location>
        <begin position="142"/>
        <end position="160"/>
    </location>
</feature>
<feature type="transmembrane region" description="Helical" evidence="8">
    <location>
        <begin position="312"/>
        <end position="333"/>
    </location>
</feature>
<dbReference type="AlphaFoldDB" id="A0A7T4JVI4"/>
<keyword evidence="3" id="KW-1003">Cell membrane</keyword>
<evidence type="ECO:0000256" key="2">
    <source>
        <dbReference type="ARBA" id="ARBA00007400"/>
    </source>
</evidence>
<feature type="transmembrane region" description="Helical" evidence="8">
    <location>
        <begin position="197"/>
        <end position="218"/>
    </location>
</feature>
<dbReference type="GO" id="GO:0005886">
    <property type="term" value="C:plasma membrane"/>
    <property type="evidence" value="ECO:0007669"/>
    <property type="project" value="UniProtKB-SubCell"/>
</dbReference>
<dbReference type="RefSeq" id="WP_198481460.1">
    <property type="nucleotide sequence ID" value="NZ_CP066007.1"/>
</dbReference>
<sequence length="461" mass="50623">MGKKRLAWPDVAKGVSILGVIVLHVCLAVPGGMDTLLARANSVMDPLRMPLFFLVSGFFSAKILDYSLTELFVRRLWFFLVPYAVWVPVEIKLKFIEFKLVFDADSVGADEILWRMLIGANLAWFLWALVLFNLVLWSLRKLPPPVAIAASFAPLLLLPWHDKIPIVGMLILYLPFFVGGLHLRGPISRFAATATSVTRWLPAAMGFFLGVVLVKLFAQVDPDRVALPWILPGMDAIGHYEAALLVRLSRELLSLPLAIVVAVAITHLPHLSNDLQFVGRHTLPMYIGHPIGMTLGYHLVRYALDDAGPQSTTFWLAYAILIALVSGWLFHLLSKVPVLGWTLTPPSLARPQPAVGTEAHAENRDHTFNTAPPTQPGPPNSTISPNSRVISELTIPSPMLDAENRDHAFNTAPPTQPGPPNSTISPNSRVISELTIPSPMLDAENRDHTLATALPNAARTP</sequence>
<feature type="transmembrane region" description="Helical" evidence="8">
    <location>
        <begin position="283"/>
        <end position="300"/>
    </location>
</feature>
<feature type="region of interest" description="Disordered" evidence="7">
    <location>
        <begin position="365"/>
        <end position="386"/>
    </location>
</feature>
<gene>
    <name evidence="10" type="ORF">I6I10_03265</name>
</gene>
<keyword evidence="10" id="KW-0808">Transferase</keyword>
<keyword evidence="10" id="KW-0012">Acyltransferase</keyword>
<evidence type="ECO:0000256" key="8">
    <source>
        <dbReference type="SAM" id="Phobius"/>
    </source>
</evidence>
<dbReference type="PANTHER" id="PTHR40074:SF4">
    <property type="entry name" value="INNER MEMBRANE PROTEIN YCFT"/>
    <property type="match status" value="1"/>
</dbReference>
<feature type="transmembrane region" description="Helical" evidence="8">
    <location>
        <begin position="252"/>
        <end position="271"/>
    </location>
</feature>
<dbReference type="Proteomes" id="UP000596145">
    <property type="component" value="Chromosome"/>
</dbReference>
<dbReference type="Pfam" id="PF01757">
    <property type="entry name" value="Acyl_transf_3"/>
    <property type="match status" value="1"/>
</dbReference>
<evidence type="ECO:0000256" key="3">
    <source>
        <dbReference type="ARBA" id="ARBA00022475"/>
    </source>
</evidence>
<comment type="similarity">
    <text evidence="2">Belongs to the acyltransferase 3 family.</text>
</comment>
<keyword evidence="5 8" id="KW-1133">Transmembrane helix</keyword>
<dbReference type="GeneID" id="92761264"/>
<evidence type="ECO:0000256" key="6">
    <source>
        <dbReference type="ARBA" id="ARBA00023136"/>
    </source>
</evidence>
<comment type="subcellular location">
    <subcellularLocation>
        <location evidence="1">Cell membrane</location>
        <topology evidence="1">Multi-pass membrane protein</topology>
    </subcellularLocation>
</comment>
<proteinExistence type="inferred from homology"/>
<dbReference type="PANTHER" id="PTHR40074">
    <property type="entry name" value="O-ACETYLTRANSFERASE WECH"/>
    <property type="match status" value="1"/>
</dbReference>
<feature type="domain" description="Acyltransferase 3" evidence="9">
    <location>
        <begin position="7"/>
        <end position="328"/>
    </location>
</feature>
<protein>
    <submittedName>
        <fullName evidence="10">Acyltransferase family protein</fullName>
    </submittedName>
</protein>
<evidence type="ECO:0000256" key="7">
    <source>
        <dbReference type="SAM" id="MobiDB-lite"/>
    </source>
</evidence>
<dbReference type="InterPro" id="IPR002656">
    <property type="entry name" value="Acyl_transf_3_dom"/>
</dbReference>
<feature type="transmembrane region" description="Helical" evidence="8">
    <location>
        <begin position="47"/>
        <end position="64"/>
    </location>
</feature>
<organism evidence="10 11">
    <name type="scientific">Corynebacterium glucuronolyticum</name>
    <dbReference type="NCBI Taxonomy" id="39791"/>
    <lineage>
        <taxon>Bacteria</taxon>
        <taxon>Bacillati</taxon>
        <taxon>Actinomycetota</taxon>
        <taxon>Actinomycetes</taxon>
        <taxon>Mycobacteriales</taxon>
        <taxon>Corynebacteriaceae</taxon>
        <taxon>Corynebacterium</taxon>
    </lineage>
</organism>
<feature type="transmembrane region" description="Helical" evidence="8">
    <location>
        <begin position="166"/>
        <end position="185"/>
    </location>
</feature>
<evidence type="ECO:0000256" key="5">
    <source>
        <dbReference type="ARBA" id="ARBA00022989"/>
    </source>
</evidence>
<keyword evidence="6 8" id="KW-0472">Membrane</keyword>
<reference evidence="10 11" key="1">
    <citation type="submission" date="2020-12" db="EMBL/GenBank/DDBJ databases">
        <title>FDA dAtabase for Regulatory Grade micrObial Sequences (FDA-ARGOS): Supporting development and validation of Infectious Disease Dx tests.</title>
        <authorList>
            <person name="Sproer C."/>
            <person name="Gronow S."/>
            <person name="Severitt S."/>
            <person name="Schroder I."/>
            <person name="Tallon L."/>
            <person name="Sadzewicz L."/>
            <person name="Zhao X."/>
            <person name="Boylan J."/>
            <person name="Ott S."/>
            <person name="Bowen H."/>
            <person name="Vavikolanu K."/>
            <person name="Mehta A."/>
            <person name="Aluvathingal J."/>
            <person name="Nadendla S."/>
            <person name="Lowell S."/>
            <person name="Myers T."/>
            <person name="Yan Y."/>
            <person name="Sichtig H."/>
        </authorList>
    </citation>
    <scope>NUCLEOTIDE SEQUENCE [LARGE SCALE GENOMIC DNA]</scope>
    <source>
        <strain evidence="10 11">FDAARGOS_1053</strain>
    </source>
</reference>
<name>A0A7T4JVI4_9CORY</name>
<feature type="transmembrane region" description="Helical" evidence="8">
    <location>
        <begin position="76"/>
        <end position="93"/>
    </location>
</feature>
<evidence type="ECO:0000256" key="1">
    <source>
        <dbReference type="ARBA" id="ARBA00004651"/>
    </source>
</evidence>
<evidence type="ECO:0000313" key="11">
    <source>
        <dbReference type="Proteomes" id="UP000596145"/>
    </source>
</evidence>
<feature type="region of interest" description="Disordered" evidence="7">
    <location>
        <begin position="404"/>
        <end position="427"/>
    </location>
</feature>
<accession>A0A7T4JVI4</accession>
<dbReference type="GO" id="GO:0016413">
    <property type="term" value="F:O-acetyltransferase activity"/>
    <property type="evidence" value="ECO:0007669"/>
    <property type="project" value="TreeGrafter"/>
</dbReference>
<evidence type="ECO:0000259" key="9">
    <source>
        <dbReference type="Pfam" id="PF01757"/>
    </source>
</evidence>
<keyword evidence="4 8" id="KW-0812">Transmembrane</keyword>
<evidence type="ECO:0000256" key="4">
    <source>
        <dbReference type="ARBA" id="ARBA00022692"/>
    </source>
</evidence>
<dbReference type="GO" id="GO:0009246">
    <property type="term" value="P:enterobacterial common antigen biosynthetic process"/>
    <property type="evidence" value="ECO:0007669"/>
    <property type="project" value="TreeGrafter"/>
</dbReference>